<gene>
    <name evidence="1" type="ORF">OPT61_g9210</name>
</gene>
<organism evidence="1 2">
    <name type="scientific">Boeremia exigua</name>
    <dbReference type="NCBI Taxonomy" id="749465"/>
    <lineage>
        <taxon>Eukaryota</taxon>
        <taxon>Fungi</taxon>
        <taxon>Dikarya</taxon>
        <taxon>Ascomycota</taxon>
        <taxon>Pezizomycotina</taxon>
        <taxon>Dothideomycetes</taxon>
        <taxon>Pleosporomycetidae</taxon>
        <taxon>Pleosporales</taxon>
        <taxon>Pleosporineae</taxon>
        <taxon>Didymellaceae</taxon>
        <taxon>Boeremia</taxon>
    </lineage>
</organism>
<sequence>MKSNTTTTQSAPSRGRDAHEERSNEEPRKDYADMDEVSEADEAGPSQGTEVQTMIIGSLSNKKRHVLNKQKVTESYSSTKTDVQNSITAFFDAHEDQADAVHTAQLKRLADLTAVKATIEAQMTTKLAHLRALYDAHSRELTSVVASRIKELK</sequence>
<dbReference type="Proteomes" id="UP001153331">
    <property type="component" value="Unassembled WGS sequence"/>
</dbReference>
<protein>
    <submittedName>
        <fullName evidence="1">Uncharacterized protein</fullName>
    </submittedName>
</protein>
<accession>A0ACC2HV24</accession>
<evidence type="ECO:0000313" key="1">
    <source>
        <dbReference type="EMBL" id="KAJ8106939.1"/>
    </source>
</evidence>
<name>A0ACC2HV24_9PLEO</name>
<reference evidence="1" key="1">
    <citation type="submission" date="2022-11" db="EMBL/GenBank/DDBJ databases">
        <title>Genome Sequence of Boeremia exigua.</title>
        <authorList>
            <person name="Buettner E."/>
        </authorList>
    </citation>
    <scope>NUCLEOTIDE SEQUENCE</scope>
    <source>
        <strain evidence="1">CU02</strain>
    </source>
</reference>
<keyword evidence="2" id="KW-1185">Reference proteome</keyword>
<evidence type="ECO:0000313" key="2">
    <source>
        <dbReference type="Proteomes" id="UP001153331"/>
    </source>
</evidence>
<dbReference type="EMBL" id="JAPHNI010001042">
    <property type="protein sequence ID" value="KAJ8106939.1"/>
    <property type="molecule type" value="Genomic_DNA"/>
</dbReference>
<comment type="caution">
    <text evidence="1">The sequence shown here is derived from an EMBL/GenBank/DDBJ whole genome shotgun (WGS) entry which is preliminary data.</text>
</comment>
<proteinExistence type="predicted"/>